<evidence type="ECO:0000313" key="4">
    <source>
        <dbReference type="EMBL" id="MDB9223061.1"/>
    </source>
</evidence>
<dbReference type="GeneID" id="61276171"/>
<dbReference type="EMBL" id="QSCO01000019">
    <property type="protein sequence ID" value="RGY05188.1"/>
    <property type="molecule type" value="Genomic_DNA"/>
</dbReference>
<keyword evidence="1" id="KW-0472">Membrane</keyword>
<reference evidence="4" key="2">
    <citation type="submission" date="2023-01" db="EMBL/GenBank/DDBJ databases">
        <title>Human gut microbiome strain richness.</title>
        <authorList>
            <person name="Chen-Liaw A."/>
        </authorList>
    </citation>
    <scope>NUCLEOTIDE SEQUENCE</scope>
    <source>
        <strain evidence="4">RTP21484st1_B7_RTP21484_190118</strain>
    </source>
</reference>
<feature type="domain" description="FecR protein" evidence="2">
    <location>
        <begin position="180"/>
        <end position="275"/>
    </location>
</feature>
<dbReference type="GO" id="GO:0016989">
    <property type="term" value="F:sigma factor antagonist activity"/>
    <property type="evidence" value="ECO:0007669"/>
    <property type="project" value="TreeGrafter"/>
</dbReference>
<reference evidence="7 8" key="1">
    <citation type="submission" date="2018-08" db="EMBL/GenBank/DDBJ databases">
        <title>A genome reference for cultivated species of the human gut microbiota.</title>
        <authorList>
            <person name="Zou Y."/>
            <person name="Xue W."/>
            <person name="Luo G."/>
        </authorList>
    </citation>
    <scope>NUCLEOTIDE SEQUENCE [LARGE SCALE GENOMIC DNA]</scope>
    <source>
        <strain evidence="5 7">AF14-6AC</strain>
        <strain evidence="6 8">OF03-11</strain>
    </source>
</reference>
<dbReference type="Proteomes" id="UP001212263">
    <property type="component" value="Unassembled WGS sequence"/>
</dbReference>
<evidence type="ECO:0000313" key="5">
    <source>
        <dbReference type="EMBL" id="RGV29112.1"/>
    </source>
</evidence>
<dbReference type="Gene3D" id="3.55.50.30">
    <property type="match status" value="1"/>
</dbReference>
<gene>
    <name evidence="5" type="ORF">DWW24_04460</name>
    <name evidence="6" type="ORF">DXA53_13310</name>
    <name evidence="4" type="ORF">PN645_08590</name>
</gene>
<dbReference type="InterPro" id="IPR032508">
    <property type="entry name" value="FecR_C"/>
</dbReference>
<dbReference type="RefSeq" id="WP_013613110.1">
    <property type="nucleotide sequence ID" value="NZ_JABWDG010000013.1"/>
</dbReference>
<evidence type="ECO:0000256" key="1">
    <source>
        <dbReference type="SAM" id="Phobius"/>
    </source>
</evidence>
<dbReference type="InterPro" id="IPR006860">
    <property type="entry name" value="FecR"/>
</dbReference>
<organism evidence="6 8">
    <name type="scientific">Odoribacter splanchnicus</name>
    <dbReference type="NCBI Taxonomy" id="28118"/>
    <lineage>
        <taxon>Bacteria</taxon>
        <taxon>Pseudomonadati</taxon>
        <taxon>Bacteroidota</taxon>
        <taxon>Bacteroidia</taxon>
        <taxon>Bacteroidales</taxon>
        <taxon>Odoribacteraceae</taxon>
        <taxon>Odoribacter</taxon>
    </lineage>
</organism>
<sequence length="387" mass="44368">MLLQELIDEYILLFRRGELTSSQQRELIDWLNADATHQAYYRKMLKLYACIEMTEEDLVKQMQDSVHNRLYKQIYLQRFKRKVWWLTGAAAVVIAMIGSILIMEYSRTEPTTLTPTFGEAGSSKAILTLANGEKISLTEQTHRYITTSEGNLIQQDSIGHLHIYAIDSNHQKQTVCQNNVIWVPQGGEYHLILSDGTKVWLNAETKLKFPARFSGDKRIVELSGEAYLEVTSNASKPFIIRTDGIDVKVLGTSFGVRSYQEETSIFTTLVSGSVEVQGTHGKVRLTPSHQAVYDKNSKDIAIKQVNTELYTGWKNGKMLYDNCPLEEILRDLKRWYSFEVFYTNSQSKQIPFTLNIRKYEKIDGVLELMQKTGRVHFDIKGDTIIVK</sequence>
<dbReference type="FunFam" id="2.60.120.1440:FF:000001">
    <property type="entry name" value="Putative anti-sigma factor"/>
    <property type="match status" value="1"/>
</dbReference>
<dbReference type="Pfam" id="PF04773">
    <property type="entry name" value="FecR"/>
    <property type="match status" value="1"/>
</dbReference>
<dbReference type="OMA" id="ANIKETM"/>
<dbReference type="PANTHER" id="PTHR30273:SF2">
    <property type="entry name" value="PROTEIN FECR"/>
    <property type="match status" value="1"/>
</dbReference>
<dbReference type="AlphaFoldDB" id="A0A413I9U9"/>
<dbReference type="EMBL" id="JAQMRD010000009">
    <property type="protein sequence ID" value="MDB9223061.1"/>
    <property type="molecule type" value="Genomic_DNA"/>
</dbReference>
<evidence type="ECO:0000313" key="6">
    <source>
        <dbReference type="EMBL" id="RGY05188.1"/>
    </source>
</evidence>
<evidence type="ECO:0000313" key="8">
    <source>
        <dbReference type="Proteomes" id="UP000284434"/>
    </source>
</evidence>
<protein>
    <submittedName>
        <fullName evidence="6">DUF4974 domain-containing protein</fullName>
    </submittedName>
</protein>
<accession>A0A413I9U9</accession>
<dbReference type="Gene3D" id="2.60.120.1440">
    <property type="match status" value="1"/>
</dbReference>
<dbReference type="EMBL" id="QRYW01000007">
    <property type="protein sequence ID" value="RGV29112.1"/>
    <property type="molecule type" value="Genomic_DNA"/>
</dbReference>
<feature type="transmembrane region" description="Helical" evidence="1">
    <location>
        <begin position="83"/>
        <end position="103"/>
    </location>
</feature>
<dbReference type="PANTHER" id="PTHR30273">
    <property type="entry name" value="PERIPLASMIC SIGNAL SENSOR AND SIGMA FACTOR ACTIVATOR FECR-RELATED"/>
    <property type="match status" value="1"/>
</dbReference>
<evidence type="ECO:0000259" key="3">
    <source>
        <dbReference type="Pfam" id="PF16344"/>
    </source>
</evidence>
<feature type="domain" description="Protein FecR C-terminal" evidence="3">
    <location>
        <begin position="318"/>
        <end position="386"/>
    </location>
</feature>
<evidence type="ECO:0000259" key="2">
    <source>
        <dbReference type="Pfam" id="PF04773"/>
    </source>
</evidence>
<keyword evidence="1" id="KW-0812">Transmembrane</keyword>
<evidence type="ECO:0000313" key="7">
    <source>
        <dbReference type="Proteomes" id="UP000283426"/>
    </source>
</evidence>
<comment type="caution">
    <text evidence="6">The sequence shown here is derived from an EMBL/GenBank/DDBJ whole genome shotgun (WGS) entry which is preliminary data.</text>
</comment>
<dbReference type="Proteomes" id="UP000284434">
    <property type="component" value="Unassembled WGS sequence"/>
</dbReference>
<dbReference type="Proteomes" id="UP000283426">
    <property type="component" value="Unassembled WGS sequence"/>
</dbReference>
<dbReference type="Pfam" id="PF16344">
    <property type="entry name" value="FecR_C"/>
    <property type="match status" value="1"/>
</dbReference>
<keyword evidence="1" id="KW-1133">Transmembrane helix</keyword>
<proteinExistence type="predicted"/>
<name>A0A413I9U9_9BACT</name>
<dbReference type="InterPro" id="IPR012373">
    <property type="entry name" value="Ferrdict_sens_TM"/>
</dbReference>